<evidence type="ECO:0000256" key="2">
    <source>
        <dbReference type="ARBA" id="ARBA00022448"/>
    </source>
</evidence>
<dbReference type="PATRIC" id="fig|336566.3.peg.496"/>
<feature type="transmembrane region" description="Helical" evidence="6">
    <location>
        <begin position="107"/>
        <end position="129"/>
    </location>
</feature>
<dbReference type="AlphaFoldDB" id="A0A0R0DIC8"/>
<comment type="subcellular location">
    <subcellularLocation>
        <location evidence="1">Membrane</location>
        <topology evidence="1">Multi-pass membrane protein</topology>
    </subcellularLocation>
</comment>
<evidence type="ECO:0000256" key="4">
    <source>
        <dbReference type="ARBA" id="ARBA00022989"/>
    </source>
</evidence>
<keyword evidence="9" id="KW-1185">Reference proteome</keyword>
<dbReference type="NCBIfam" id="TIGR00901">
    <property type="entry name" value="2A0125"/>
    <property type="match status" value="1"/>
</dbReference>
<feature type="transmembrane region" description="Helical" evidence="6">
    <location>
        <begin position="270"/>
        <end position="288"/>
    </location>
</feature>
<dbReference type="GO" id="GO:0022857">
    <property type="term" value="F:transmembrane transporter activity"/>
    <property type="evidence" value="ECO:0007669"/>
    <property type="project" value="InterPro"/>
</dbReference>
<keyword evidence="5 6" id="KW-0472">Membrane</keyword>
<reference evidence="8 9" key="1">
    <citation type="submission" date="2015-05" db="EMBL/GenBank/DDBJ databases">
        <title>Genome sequencing and analysis of members of genus Stenotrophomonas.</title>
        <authorList>
            <person name="Patil P.P."/>
            <person name="Midha S."/>
            <person name="Patil P.B."/>
        </authorList>
    </citation>
    <scope>NUCLEOTIDE SEQUENCE [LARGE SCALE GENOMIC DNA]</scope>
    <source>
        <strain evidence="8 9">DSM 24757</strain>
    </source>
</reference>
<evidence type="ECO:0000256" key="1">
    <source>
        <dbReference type="ARBA" id="ARBA00004141"/>
    </source>
</evidence>
<dbReference type="InterPro" id="IPR011701">
    <property type="entry name" value="MFS"/>
</dbReference>
<dbReference type="InterPro" id="IPR020846">
    <property type="entry name" value="MFS_dom"/>
</dbReference>
<dbReference type="PANTHER" id="PTHR12778">
    <property type="entry name" value="SOLUTE CARRIER FAMILY 33 ACETYL-COA TRANSPORTER -RELATED"/>
    <property type="match status" value="1"/>
</dbReference>
<dbReference type="SUPFAM" id="SSF103473">
    <property type="entry name" value="MFS general substrate transporter"/>
    <property type="match status" value="1"/>
</dbReference>
<dbReference type="InterPro" id="IPR036259">
    <property type="entry name" value="MFS_trans_sf"/>
</dbReference>
<name>A0A0R0DIC8_9GAMM</name>
<feature type="transmembrane region" description="Helical" evidence="6">
    <location>
        <begin position="332"/>
        <end position="351"/>
    </location>
</feature>
<evidence type="ECO:0000313" key="9">
    <source>
        <dbReference type="Proteomes" id="UP000050956"/>
    </source>
</evidence>
<comment type="caution">
    <text evidence="8">The sequence shown here is derived from an EMBL/GenBank/DDBJ whole genome shotgun (WGS) entry which is preliminary data.</text>
</comment>
<evidence type="ECO:0000256" key="6">
    <source>
        <dbReference type="SAM" id="Phobius"/>
    </source>
</evidence>
<keyword evidence="4 6" id="KW-1133">Transmembrane helix</keyword>
<feature type="transmembrane region" description="Helical" evidence="6">
    <location>
        <begin position="386"/>
        <end position="407"/>
    </location>
</feature>
<dbReference type="STRING" id="336566.ABB30_05790"/>
<sequence>MWQAFAQPSAWTLFFFGFASGLPFLLVAGTLAYWLREGGLELKQITMIASAGLAYSLKFLWAPLLDRLRLPLLGHFGQRRSWLLLAMGTVIAGLVGMSLVGPQQLALFVWVTIAVAVAGATLDIAVDAYRVEIAPPEFQGALVATYSLGYRIALIVTGAVALVLADHIAWHWVYRIMAAAMAIPLLACLLAREPDVLRVRTEGWMEGLREGVVAPFADFFQRFGWGTAALLLLFILSMKISDQALVGGIIGPFYLDQGFTKTEIAGVTKVYGIWIGLAGAFLGGLAVARWGVYWPLLVAIICGAASNLLYLLLIGANGDLGLLTLVISGENLAQGLLGTCAVAFMSALINLRYTATQYALFSSLIMLPGKILGFYSGAIVEAYSGYASYFWLSTVLALPAVGLFFVLRKRHGLVVSSARPEEQGG</sequence>
<dbReference type="EMBL" id="LDJM01000014">
    <property type="protein sequence ID" value="KRG78010.1"/>
    <property type="molecule type" value="Genomic_DNA"/>
</dbReference>
<feature type="transmembrane region" description="Helical" evidence="6">
    <location>
        <begin position="229"/>
        <end position="250"/>
    </location>
</feature>
<evidence type="ECO:0000256" key="3">
    <source>
        <dbReference type="ARBA" id="ARBA00022692"/>
    </source>
</evidence>
<dbReference type="Pfam" id="PF07690">
    <property type="entry name" value="MFS_1"/>
    <property type="match status" value="1"/>
</dbReference>
<evidence type="ECO:0000313" key="8">
    <source>
        <dbReference type="EMBL" id="KRG78010.1"/>
    </source>
</evidence>
<evidence type="ECO:0000259" key="7">
    <source>
        <dbReference type="PROSITE" id="PS50850"/>
    </source>
</evidence>
<dbReference type="Gene3D" id="1.20.1250.20">
    <property type="entry name" value="MFS general substrate transporter like domains"/>
    <property type="match status" value="2"/>
</dbReference>
<feature type="transmembrane region" description="Helical" evidence="6">
    <location>
        <begin position="141"/>
        <end position="165"/>
    </location>
</feature>
<feature type="domain" description="Major facilitator superfamily (MFS) profile" evidence="7">
    <location>
        <begin position="9"/>
        <end position="411"/>
    </location>
</feature>
<gene>
    <name evidence="8" type="ORF">ABB30_05790</name>
</gene>
<dbReference type="PROSITE" id="PS50850">
    <property type="entry name" value="MFS"/>
    <property type="match status" value="1"/>
</dbReference>
<keyword evidence="2" id="KW-0813">Transport</keyword>
<dbReference type="GO" id="GO:0016020">
    <property type="term" value="C:membrane"/>
    <property type="evidence" value="ECO:0007669"/>
    <property type="project" value="UniProtKB-SubCell"/>
</dbReference>
<proteinExistence type="predicted"/>
<feature type="transmembrane region" description="Helical" evidence="6">
    <location>
        <begin position="42"/>
        <end position="61"/>
    </location>
</feature>
<feature type="transmembrane region" description="Helical" evidence="6">
    <location>
        <begin position="171"/>
        <end position="191"/>
    </location>
</feature>
<accession>A0A0R0DIC8</accession>
<feature type="transmembrane region" description="Helical" evidence="6">
    <location>
        <begin position="12"/>
        <end position="36"/>
    </location>
</feature>
<feature type="transmembrane region" description="Helical" evidence="6">
    <location>
        <begin position="358"/>
        <end position="380"/>
    </location>
</feature>
<organism evidence="8 9">
    <name type="scientific">Stenotrophomonas ginsengisoli</name>
    <dbReference type="NCBI Taxonomy" id="336566"/>
    <lineage>
        <taxon>Bacteria</taxon>
        <taxon>Pseudomonadati</taxon>
        <taxon>Pseudomonadota</taxon>
        <taxon>Gammaproteobacteria</taxon>
        <taxon>Lysobacterales</taxon>
        <taxon>Lysobacteraceae</taxon>
        <taxon>Stenotrophomonas</taxon>
    </lineage>
</organism>
<dbReference type="Proteomes" id="UP000050956">
    <property type="component" value="Unassembled WGS sequence"/>
</dbReference>
<protein>
    <recommendedName>
        <fullName evidence="7">Major facilitator superfamily (MFS) profile domain-containing protein</fullName>
    </recommendedName>
</protein>
<dbReference type="InterPro" id="IPR004752">
    <property type="entry name" value="AmpG_permease/AT-1"/>
</dbReference>
<dbReference type="PANTHER" id="PTHR12778:SF10">
    <property type="entry name" value="MAJOR FACILITATOR SUPERFAMILY DOMAIN-CONTAINING PROTEIN 3"/>
    <property type="match status" value="1"/>
</dbReference>
<keyword evidence="3 6" id="KW-0812">Transmembrane</keyword>
<feature type="transmembrane region" description="Helical" evidence="6">
    <location>
        <begin position="82"/>
        <end position="101"/>
    </location>
</feature>
<evidence type="ECO:0000256" key="5">
    <source>
        <dbReference type="ARBA" id="ARBA00023136"/>
    </source>
</evidence>
<feature type="transmembrane region" description="Helical" evidence="6">
    <location>
        <begin position="293"/>
        <end position="312"/>
    </location>
</feature>